<reference evidence="2" key="1">
    <citation type="journal article" date="2021" name="PeerJ">
        <title>Extensive microbial diversity within the chicken gut microbiome revealed by metagenomics and culture.</title>
        <authorList>
            <person name="Gilroy R."/>
            <person name="Ravi A."/>
            <person name="Getino M."/>
            <person name="Pursley I."/>
            <person name="Horton D.L."/>
            <person name="Alikhan N.F."/>
            <person name="Baker D."/>
            <person name="Gharbi K."/>
            <person name="Hall N."/>
            <person name="Watson M."/>
            <person name="Adriaenssens E.M."/>
            <person name="Foster-Nyarko E."/>
            <person name="Jarju S."/>
            <person name="Secka A."/>
            <person name="Antonio M."/>
            <person name="Oren A."/>
            <person name="Chaudhuri R.R."/>
            <person name="La Ragione R."/>
            <person name="Hildebrand F."/>
            <person name="Pallen M.J."/>
        </authorList>
    </citation>
    <scope>NUCLEOTIDE SEQUENCE</scope>
    <source>
        <strain evidence="2">ChiGjej6B6-11269</strain>
    </source>
</reference>
<feature type="domain" description="Oxidoreductase molybdopterin-binding" evidence="1">
    <location>
        <begin position="102"/>
        <end position="234"/>
    </location>
</feature>
<dbReference type="EMBL" id="DYWI01000017">
    <property type="protein sequence ID" value="HJF64684.1"/>
    <property type="molecule type" value="Genomic_DNA"/>
</dbReference>
<dbReference type="AlphaFoldDB" id="A0A9D2UUS1"/>
<evidence type="ECO:0000259" key="1">
    <source>
        <dbReference type="Pfam" id="PF00174"/>
    </source>
</evidence>
<dbReference type="SUPFAM" id="SSF56524">
    <property type="entry name" value="Oxidoreductase molybdopterin-binding domain"/>
    <property type="match status" value="1"/>
</dbReference>
<dbReference type="InterPro" id="IPR014756">
    <property type="entry name" value="Ig_E-set"/>
</dbReference>
<reference evidence="2" key="2">
    <citation type="submission" date="2021-09" db="EMBL/GenBank/DDBJ databases">
        <authorList>
            <person name="Gilroy R."/>
        </authorList>
    </citation>
    <scope>NUCLEOTIDE SEQUENCE</scope>
    <source>
        <strain evidence="2">ChiGjej6B6-11269</strain>
    </source>
</reference>
<evidence type="ECO:0000313" key="3">
    <source>
        <dbReference type="Proteomes" id="UP000786989"/>
    </source>
</evidence>
<evidence type="ECO:0000313" key="2">
    <source>
        <dbReference type="EMBL" id="HJF64684.1"/>
    </source>
</evidence>
<organism evidence="2 3">
    <name type="scientific">Slackia equolifaciens</name>
    <dbReference type="NCBI Taxonomy" id="498718"/>
    <lineage>
        <taxon>Bacteria</taxon>
        <taxon>Bacillati</taxon>
        <taxon>Actinomycetota</taxon>
        <taxon>Coriobacteriia</taxon>
        <taxon>Eggerthellales</taxon>
        <taxon>Eggerthellaceae</taxon>
        <taxon>Slackia</taxon>
    </lineage>
</organism>
<accession>A0A9D2UUS1</accession>
<gene>
    <name evidence="2" type="ORF">K8U77_01010</name>
</gene>
<proteinExistence type="predicted"/>
<dbReference type="Gene3D" id="3.90.420.10">
    <property type="entry name" value="Oxidoreductase, molybdopterin-binding domain"/>
    <property type="match status" value="1"/>
</dbReference>
<name>A0A9D2UUS1_9ACTN</name>
<dbReference type="Proteomes" id="UP000786989">
    <property type="component" value="Unassembled WGS sequence"/>
</dbReference>
<dbReference type="InterPro" id="IPR000572">
    <property type="entry name" value="OxRdtase_Mopterin-bd_dom"/>
</dbReference>
<dbReference type="Gene3D" id="2.60.40.650">
    <property type="match status" value="1"/>
</dbReference>
<comment type="caution">
    <text evidence="2">The sequence shown here is derived from an EMBL/GenBank/DDBJ whole genome shotgun (WGS) entry which is preliminary data.</text>
</comment>
<sequence>MKRSFGAKILGCTVGASMVLGGFGTMVPQAALASGDPATGDAPESPLKVWQRAAVDYDKVANVQGEFSFTQDQLTPADDVFNLFGTAATAICAKPGYAFDKVTHEEYFVNVGGNVEQVYSIGLDEIKRMDKEMKQMRCTCGMSSNIAMASVTGVKVADMVEMAGVGPEVNTITFKDKDGYGLPMPLSYVLDKEAMLVYQIGDQPLSDGERLQVWIPDTVAKYFTRAVTDIELSVSDEVPEVEGPDADYRAKVNILNTVSDSFKVGDLIAFEGYADDCGTQVVAVEFSLDGGETWTSYDTTSSNTEDWVYWHFDYVPENAGTYKLDVRAVTEDGTVSPLASSVVFEVEE</sequence>
<dbReference type="Pfam" id="PF00174">
    <property type="entry name" value="Oxidored_molyb"/>
    <property type="match status" value="1"/>
</dbReference>
<dbReference type="SUPFAM" id="SSF81296">
    <property type="entry name" value="E set domains"/>
    <property type="match status" value="1"/>
</dbReference>
<dbReference type="InterPro" id="IPR036374">
    <property type="entry name" value="OxRdtase_Mopterin-bd_sf"/>
</dbReference>
<protein>
    <submittedName>
        <fullName evidence="2">Molybdopterin-dependent oxidoreductase</fullName>
    </submittedName>
</protein>